<reference evidence="1" key="3">
    <citation type="submission" date="2000-05" db="EMBL/GenBank/DDBJ databases">
        <authorList>
            <person name="Wilson R."/>
        </authorList>
    </citation>
    <scope>NUCLEOTIDE SEQUENCE</scope>
</reference>
<dbReference type="AlphaFoldDB" id="Q9LKT7"/>
<organism evidence="1">
    <name type="scientific">Arabidopsis thaliana</name>
    <name type="common">Mouse-ear cress</name>
    <dbReference type="NCBI Taxonomy" id="3702"/>
    <lineage>
        <taxon>Eukaryota</taxon>
        <taxon>Viridiplantae</taxon>
        <taxon>Streptophyta</taxon>
        <taxon>Embryophyta</taxon>
        <taxon>Tracheophyta</taxon>
        <taxon>Spermatophyta</taxon>
        <taxon>Magnoliopsida</taxon>
        <taxon>eudicotyledons</taxon>
        <taxon>Gunneridae</taxon>
        <taxon>Pentapetalae</taxon>
        <taxon>rosids</taxon>
        <taxon>malvids</taxon>
        <taxon>Brassicales</taxon>
        <taxon>Brassicaceae</taxon>
        <taxon>Camelineae</taxon>
        <taxon>Arabidopsis</taxon>
    </lineage>
</organism>
<proteinExistence type="predicted"/>
<sequence length="65" mass="6519">MLFASVSTASSALTVSASTATGGAIPTAVVRVAFGISGGWLEPRGSVLEDPARKMAAKYGSFSAR</sequence>
<accession>Q9LKT7</accession>
<reference evidence="1" key="2">
    <citation type="submission" date="2000-05" db="EMBL/GenBank/DDBJ databases">
        <title>The A. thaliana Genome Sequencing Project.</title>
        <authorList>
            <person name="WashU"/>
        </authorList>
    </citation>
    <scope>NUCLEOTIDE SEQUENCE</scope>
</reference>
<evidence type="ECO:0000313" key="1">
    <source>
        <dbReference type="EMBL" id="AAF67359.1"/>
    </source>
</evidence>
<protein>
    <submittedName>
        <fullName evidence="1">Uncharacterized protein T32B20.b</fullName>
    </submittedName>
</protein>
<dbReference type="EMBL" id="AF262041">
    <property type="protein sequence ID" value="AAF67359.1"/>
    <property type="molecule type" value="Genomic_DNA"/>
</dbReference>
<reference key="1">
    <citation type="journal article" date="2000" name="Nature">
        <title>Sequence and analysis of chromosome 5 of the plant Arabidopsis thaliana.</title>
        <authorList>
            <consortium name="Kazusa DNA Research Institute"/>
            <consortium name="Cold Spring Harbor and Washington University in St Louis Sequencing Consortium"/>
            <consortium name="European Union Arabidopsis Genome Sequencing Consortium"/>
            <person name="Tabata S."/>
            <person name="Kaneko T."/>
            <person name="Nakamura Y."/>
            <person name="Kotani H."/>
            <person name="Kato T."/>
            <person name="Asamizu E."/>
            <person name="Miyajima N."/>
            <person name="Sasamoto S."/>
            <person name="Kimura T."/>
            <person name="Hosouchi T."/>
            <person name="Kawashima K."/>
            <person name="Kohara M."/>
            <person name="Matsumoto M."/>
            <person name="Matsuno A."/>
            <person name="Muraki A."/>
            <person name="Nakayama S."/>
            <person name="Nakazaki N."/>
            <person name="Naruo K."/>
            <person name="Okumura S."/>
            <person name="Shinpo S."/>
            <person name="Takeuchi C."/>
            <person name="Wada T."/>
            <person name="Watanabe A."/>
            <person name="Yamada M."/>
            <person name="Yasuda M."/>
            <person name="Sato S."/>
            <person name="de la Bastide M."/>
            <person name="Huang E."/>
            <person name="Spiegel L."/>
            <person name="Gnoj L."/>
            <person name="O'Shaughnessy A."/>
            <person name="Preston R."/>
            <person name="Habermann K."/>
            <person name="Murray J."/>
            <person name="Johnson D."/>
            <person name="Rohlfing T."/>
            <person name="Nelson J."/>
            <person name="Stoneking T."/>
            <person name="Pepin K."/>
            <person name="Spieth J."/>
            <person name="Sekhon M."/>
            <person name="Armstrong J."/>
            <person name="Becker M."/>
            <person name="Belter E."/>
            <person name="Cordum H."/>
            <person name="Cordes M."/>
            <person name="Courtney L."/>
            <person name="Courtney W."/>
            <person name="Dante M."/>
            <person name="Du H."/>
            <person name="Edwards J."/>
            <person name="Fryman J."/>
            <person name="Haakensen B."/>
            <person name="Lamar E."/>
            <person name="Latreille P."/>
            <person name="Leonard S."/>
            <person name="Meyer R."/>
            <person name="Mulvaney E."/>
            <person name="Ozersky P."/>
            <person name="Riley A."/>
            <person name="Strowmatt C."/>
            <person name="Wagner-McPherson C."/>
            <person name="Wollam A."/>
            <person name="Yoakum M."/>
            <person name="Bell M."/>
            <person name="Dedhia N."/>
            <person name="Parnell L."/>
            <person name="Shah R."/>
            <person name="Rodriguez M."/>
            <person name="See L.H."/>
            <person name="Vil D."/>
            <person name="Baker J."/>
            <person name="Kirchoff K."/>
            <person name="Toth K."/>
            <person name="King L."/>
            <person name="Bahret A."/>
            <person name="Miller B."/>
            <person name="Marra M."/>
            <person name="Martienssen R."/>
            <person name="McCombie W.R."/>
            <person name="Wilson R.K."/>
            <person name="Murphy G."/>
            <person name="Bancroft I."/>
            <person name="Volckaert G."/>
            <person name="Wambutt R."/>
            <person name="Dusterhoft A."/>
            <person name="Stiekema W."/>
            <person name="Pohl T."/>
            <person name="Entian K.D."/>
            <person name="Terryn N."/>
            <person name="Hartley N."/>
            <person name="Bent E."/>
            <person name="Johnson S."/>
            <person name="Langham S.A."/>
            <person name="McCullagh B."/>
            <person name="Robben J."/>
            <person name="Grymonprez B."/>
            <person name="Zimmermann W."/>
            <person name="Ramsperger U."/>
            <person name="Wedler H."/>
            <person name="Balke K."/>
            <person name="Wedler E."/>
            <person name="Peters S."/>
            <person name="van Staveren M."/>
            <person name="Dirkse W."/>
            <person name="Mooijman P."/>
            <person name="Lankhorst R.K."/>
            <person name="Weitzenegger T."/>
            <person name="Bothe G."/>
            <person name="Rose M."/>
            <person name="Hauf J."/>
            <person name="Berneiser S."/>
            <person name="Hempel S."/>
            <person name="Feldpausch M."/>
            <person name="Lamberth S."/>
            <person name="Villarroel R."/>
            <person name="Gielen J."/>
            <person name="Ardiles W."/>
            <person name="Bents O."/>
            <person name="Lemcke K."/>
            <person name="Kolesov G."/>
            <person name="Mayer K."/>
            <person name="Rudd S."/>
            <person name="Schoof H."/>
            <person name="Schueller C."/>
            <person name="Zaccaria P."/>
            <person name="Mewes H.W."/>
            <person name="Bevan M."/>
            <person name="Fransz P."/>
        </authorList>
    </citation>
    <scope>NUCLEOTIDE SEQUENCE [LARGE SCALE GENOMIC DNA]</scope>
    <source>
        <strain>cv. Columbia</strain>
    </source>
</reference>
<gene>
    <name evidence="1" type="primary">T32B20.b</name>
</gene>
<name>Q9LKT7_ARATH</name>